<dbReference type="Proteomes" id="UP000023435">
    <property type="component" value="Unassembled WGS sequence"/>
</dbReference>
<reference evidence="2 3" key="1">
    <citation type="journal article" date="2014" name="Genome Announc.">
        <title>Draft Genome Sequence of Lysobacter capsici AZ78, a Bacterium Antagonistic to Plant-Pathogenic Oomycetes.</title>
        <authorList>
            <person name="Puopolo G."/>
            <person name="Sonego P."/>
            <person name="Engelen K."/>
            <person name="Pertot I."/>
        </authorList>
    </citation>
    <scope>NUCLEOTIDE SEQUENCE [LARGE SCALE GENOMIC DNA]</scope>
    <source>
        <strain evidence="2 3">AZ78</strain>
    </source>
</reference>
<evidence type="ECO:0000313" key="2">
    <source>
        <dbReference type="EMBL" id="KWS04673.1"/>
    </source>
</evidence>
<evidence type="ECO:0000313" key="3">
    <source>
        <dbReference type="Proteomes" id="UP000023435"/>
    </source>
</evidence>
<feature type="region of interest" description="Disordered" evidence="1">
    <location>
        <begin position="28"/>
        <end position="52"/>
    </location>
</feature>
<keyword evidence="3" id="KW-1185">Reference proteome</keyword>
<sequence length="52" mass="5132">MSSRVGAAAIASALAAALDRLCPTLLIPTPPNPALPSRAPPGPGPSSMLRQA</sequence>
<feature type="compositionally biased region" description="Pro residues" evidence="1">
    <location>
        <begin position="28"/>
        <end position="44"/>
    </location>
</feature>
<proteinExistence type="predicted"/>
<evidence type="ECO:0000256" key="1">
    <source>
        <dbReference type="SAM" id="MobiDB-lite"/>
    </source>
</evidence>
<dbReference type="EMBL" id="JAJA02000001">
    <property type="protein sequence ID" value="KWS04673.1"/>
    <property type="molecule type" value="Genomic_DNA"/>
</dbReference>
<protein>
    <submittedName>
        <fullName evidence="2">Uncharacterized protein</fullName>
    </submittedName>
</protein>
<comment type="caution">
    <text evidence="2">The sequence shown here is derived from an EMBL/GenBank/DDBJ whole genome shotgun (WGS) entry which is preliminary data.</text>
</comment>
<dbReference type="AlphaFoldDB" id="A0A120AGI8"/>
<gene>
    <name evidence="2" type="ORF">AZ78_2223</name>
</gene>
<name>A0A120AGI8_9GAMM</name>
<organism evidence="2 3">
    <name type="scientific">Lysobacter capsici AZ78</name>
    <dbReference type="NCBI Taxonomy" id="1444315"/>
    <lineage>
        <taxon>Bacteria</taxon>
        <taxon>Pseudomonadati</taxon>
        <taxon>Pseudomonadota</taxon>
        <taxon>Gammaproteobacteria</taxon>
        <taxon>Lysobacterales</taxon>
        <taxon>Lysobacteraceae</taxon>
        <taxon>Lysobacter</taxon>
    </lineage>
</organism>
<accession>A0A120AGI8</accession>